<evidence type="ECO:0000313" key="2">
    <source>
        <dbReference type="Proteomes" id="UP000019150"/>
    </source>
</evidence>
<dbReference type="AlphaFoldDB" id="W5TNB8"/>
<dbReference type="STRING" id="1415166.NONO_c60640"/>
<sequence>MVAGQEASPGDARSTERLMKYWAEGAGAVKIQWGTPGDWYRCVAELGKYVPDSQVKGLCENLHERATGMTTAEHTKLINAKAHKHGSHGDA</sequence>
<dbReference type="RefSeq" id="WP_025352181.1">
    <property type="nucleotide sequence ID" value="NZ_CP006850.1"/>
</dbReference>
<protein>
    <submittedName>
        <fullName evidence="1">Uncharacterized protein</fullName>
    </submittedName>
</protein>
<evidence type="ECO:0000313" key="1">
    <source>
        <dbReference type="EMBL" id="AHH20840.1"/>
    </source>
</evidence>
<name>W5TNB8_9NOCA</name>
<dbReference type="HOGENOM" id="CLU_2423986_0_0_11"/>
<accession>W5TNB8</accession>
<keyword evidence="2" id="KW-1185">Reference proteome</keyword>
<dbReference type="PATRIC" id="fig|1415166.3.peg.6240"/>
<proteinExistence type="predicted"/>
<dbReference type="EMBL" id="CP006850">
    <property type="protein sequence ID" value="AHH20840.1"/>
    <property type="molecule type" value="Genomic_DNA"/>
</dbReference>
<organism evidence="1 2">
    <name type="scientific">Nocardia nova SH22a</name>
    <dbReference type="NCBI Taxonomy" id="1415166"/>
    <lineage>
        <taxon>Bacteria</taxon>
        <taxon>Bacillati</taxon>
        <taxon>Actinomycetota</taxon>
        <taxon>Actinomycetes</taxon>
        <taxon>Mycobacteriales</taxon>
        <taxon>Nocardiaceae</taxon>
        <taxon>Nocardia</taxon>
    </lineage>
</organism>
<gene>
    <name evidence="1" type="ORF">NONO_c60640</name>
</gene>
<reference evidence="1 2" key="1">
    <citation type="journal article" date="2014" name="Appl. Environ. Microbiol.">
        <title>Insights into the Microbial Degradation of Rubber and Gutta-Percha by Analysis of the Complete Genome of Nocardia nova SH22a.</title>
        <authorList>
            <person name="Luo Q."/>
            <person name="Hiessl S."/>
            <person name="Poehlein A."/>
            <person name="Daniel R."/>
            <person name="Steinbuchel A."/>
        </authorList>
    </citation>
    <scope>NUCLEOTIDE SEQUENCE [LARGE SCALE GENOMIC DNA]</scope>
    <source>
        <strain evidence="1">SH22a</strain>
    </source>
</reference>
<dbReference type="Proteomes" id="UP000019150">
    <property type="component" value="Chromosome"/>
</dbReference>
<dbReference type="KEGG" id="nno:NONO_c60640"/>